<sequence>MTTATVSWDVYDRDDITFQISGMIVQYRVVQLNNTWMNSSLTTAGARTMRLTGLLPGTEYMFKVIVVLYDGTSSESESEHFITVSVTTISEVSLIDIRPFSAEIGWSIDNTDSPTGVYIRYKLTTSSSEFLRSPLLASSISSYTLSGLSPNNDYTFKMEIVTDAGTVVNSTQQMSFTTPALLLPHDIEVINITDTSADIVWILDEDSNVYHVIVQYHEDTSRIARDANRVLWTNSTDLPPTESSIHLSDLTPHMIYTFRILVMDKDLEHEDVTDEEKFETKTPPTIPLPRDVTITHIGPGGATVKWTMGDNTGVDMLVLQYRPSNGPLDSWINVTSLPPSSGSHDLTGLSPGSEYDIRMEVVFRDGRTRYTQPQSFETKGLPIPYDVEVTDITNTTATLTWQMDVEPYVAGIIIQYTVDGDYWFDSSFIPSGNNTTELSSLFPGTPYTFRFLVIATDQGTSVSQFYNFITLGEPSAYNIRVSDVTSVSVTISWDVPENMTVDGTIVQYRMSNTSWSNSSYIAMPNTSVILVNLSPMSKYIFRLVFTHPNTEVTTTPAYFFQTLALAPPLPIYIRVIDIQSTTATVIWKFEFTDGISGYVIQYKTTSETFQNSKFIPITRNSLMLLDLKPDSQYVLRMKVIGIEGANVFTPLVIFKTGDVLFAPASIGEQDWWMWLLIAIIILIFLICIICTVCVLCCRRKKQDYETRDKELLTSHDAKMADITYAVAPGPVLDYDEADYDLDRYALLQDIQKTRPKFWEIPRGNIRLIRILAEGKFGEELWEGQLESYGEVADVGVKRLKDDNNVSNKQILNQELDVLSRVSKHMNIVNLVGACTINGPLLIVNDDPENVRLHHWLRTFDRLHDPVRQNTPGFNVSLQVLPQLLDFAIDISKGLGFLASLKCVNHHLSTRHIIISDNLVARVTDYAIPLPQEGRYASLPRESQTPDDMRWMSYESLFYNLYSGKSNV</sequence>
<feature type="domain" description="Fibronectin type-III" evidence="5">
    <location>
        <begin position="288"/>
        <end position="381"/>
    </location>
</feature>
<keyword evidence="2" id="KW-0677">Repeat</keyword>
<dbReference type="InterPro" id="IPR000719">
    <property type="entry name" value="Prot_kinase_dom"/>
</dbReference>
<dbReference type="Pfam" id="PF07714">
    <property type="entry name" value="PK_Tyr_Ser-Thr"/>
    <property type="match status" value="1"/>
</dbReference>
<evidence type="ECO:0000256" key="2">
    <source>
        <dbReference type="ARBA" id="ARBA00022737"/>
    </source>
</evidence>
<dbReference type="InterPro" id="IPR011009">
    <property type="entry name" value="Kinase-like_dom_sf"/>
</dbReference>
<feature type="transmembrane region" description="Helical" evidence="3">
    <location>
        <begin position="671"/>
        <end position="697"/>
    </location>
</feature>
<evidence type="ECO:0000313" key="7">
    <source>
        <dbReference type="RefSeq" id="XP_002730645.1"/>
    </source>
</evidence>
<dbReference type="InterPro" id="IPR003961">
    <property type="entry name" value="FN3_dom"/>
</dbReference>
<dbReference type="CDD" id="cd00063">
    <property type="entry name" value="FN3"/>
    <property type="match status" value="6"/>
</dbReference>
<dbReference type="RefSeq" id="XP_002730645.1">
    <property type="nucleotide sequence ID" value="XM_002730599.1"/>
</dbReference>
<feature type="domain" description="Fibronectin type-III" evidence="5">
    <location>
        <begin position="183"/>
        <end position="285"/>
    </location>
</feature>
<feature type="domain" description="Fibronectin type-III" evidence="5">
    <location>
        <begin position="1"/>
        <end position="86"/>
    </location>
</feature>
<evidence type="ECO:0000256" key="1">
    <source>
        <dbReference type="ARBA" id="ARBA00004167"/>
    </source>
</evidence>
<protein>
    <submittedName>
        <fullName evidence="7">Receptor-type tyrosine-protein phosphatase eta-like</fullName>
    </submittedName>
</protein>
<name>A0ABM0GIL4_SACKO</name>
<evidence type="ECO:0000313" key="6">
    <source>
        <dbReference type="Proteomes" id="UP000694865"/>
    </source>
</evidence>
<feature type="domain" description="Fibronectin type-III" evidence="5">
    <location>
        <begin position="383"/>
        <end position="473"/>
    </location>
</feature>
<dbReference type="SMART" id="SM00219">
    <property type="entry name" value="TyrKc"/>
    <property type="match status" value="1"/>
</dbReference>
<dbReference type="Gene3D" id="2.60.40.10">
    <property type="entry name" value="Immunoglobulins"/>
    <property type="match status" value="7"/>
</dbReference>
<feature type="non-terminal residue" evidence="7">
    <location>
        <position position="967"/>
    </location>
</feature>
<dbReference type="SUPFAM" id="SSF49265">
    <property type="entry name" value="Fibronectin type III"/>
    <property type="match status" value="4"/>
</dbReference>
<dbReference type="SMART" id="SM00060">
    <property type="entry name" value="FN3"/>
    <property type="match status" value="7"/>
</dbReference>
<evidence type="ECO:0000259" key="4">
    <source>
        <dbReference type="PROSITE" id="PS50011"/>
    </source>
</evidence>
<organism evidence="6 7">
    <name type="scientific">Saccoglossus kowalevskii</name>
    <name type="common">Acorn worm</name>
    <dbReference type="NCBI Taxonomy" id="10224"/>
    <lineage>
        <taxon>Eukaryota</taxon>
        <taxon>Metazoa</taxon>
        <taxon>Hemichordata</taxon>
        <taxon>Enteropneusta</taxon>
        <taxon>Harrimaniidae</taxon>
        <taxon>Saccoglossus</taxon>
    </lineage>
</organism>
<dbReference type="Proteomes" id="UP000694865">
    <property type="component" value="Unplaced"/>
</dbReference>
<dbReference type="PANTHER" id="PTHR46708">
    <property type="entry name" value="TENASCIN"/>
    <property type="match status" value="1"/>
</dbReference>
<feature type="domain" description="Fibronectin type-III" evidence="5">
    <location>
        <begin position="567"/>
        <end position="659"/>
    </location>
</feature>
<keyword evidence="6" id="KW-1185">Reference proteome</keyword>
<dbReference type="InterPro" id="IPR013783">
    <property type="entry name" value="Ig-like_fold"/>
</dbReference>
<dbReference type="InterPro" id="IPR020635">
    <property type="entry name" value="Tyr_kinase_cat_dom"/>
</dbReference>
<feature type="domain" description="Fibronectin type-III" evidence="5">
    <location>
        <begin position="475"/>
        <end position="565"/>
    </location>
</feature>
<dbReference type="PANTHER" id="PTHR46708:SF2">
    <property type="entry name" value="FIBRONECTIN TYPE-III DOMAIN-CONTAINING PROTEIN"/>
    <property type="match status" value="1"/>
</dbReference>
<keyword evidence="3" id="KW-0472">Membrane</keyword>
<proteinExistence type="predicted"/>
<dbReference type="GeneID" id="100374104"/>
<dbReference type="SUPFAM" id="SSF56112">
    <property type="entry name" value="Protein kinase-like (PK-like)"/>
    <property type="match status" value="1"/>
</dbReference>
<feature type="domain" description="Fibronectin type-III" evidence="5">
    <location>
        <begin position="88"/>
        <end position="181"/>
    </location>
</feature>
<dbReference type="InterPro" id="IPR001245">
    <property type="entry name" value="Ser-Thr/Tyr_kinase_cat_dom"/>
</dbReference>
<keyword evidence="3" id="KW-1133">Transmembrane helix</keyword>
<evidence type="ECO:0000259" key="5">
    <source>
        <dbReference type="PROSITE" id="PS50853"/>
    </source>
</evidence>
<dbReference type="Pfam" id="PF00041">
    <property type="entry name" value="fn3"/>
    <property type="match status" value="5"/>
</dbReference>
<dbReference type="PROSITE" id="PS50011">
    <property type="entry name" value="PROTEIN_KINASE_DOM"/>
    <property type="match status" value="1"/>
</dbReference>
<dbReference type="InterPro" id="IPR036116">
    <property type="entry name" value="FN3_sf"/>
</dbReference>
<reference evidence="7" key="1">
    <citation type="submission" date="2025-08" db="UniProtKB">
        <authorList>
            <consortium name="RefSeq"/>
        </authorList>
    </citation>
    <scope>IDENTIFICATION</scope>
    <source>
        <tissue evidence="7">Testes</tissue>
    </source>
</reference>
<dbReference type="InterPro" id="IPR050991">
    <property type="entry name" value="ECM_Regulatory_Proteins"/>
</dbReference>
<accession>A0ABM0GIL4</accession>
<comment type="subcellular location">
    <subcellularLocation>
        <location evidence="1">Membrane</location>
        <topology evidence="1">Single-pass membrane protein</topology>
    </subcellularLocation>
</comment>
<dbReference type="Gene3D" id="3.30.200.20">
    <property type="entry name" value="Phosphorylase Kinase, domain 1"/>
    <property type="match status" value="1"/>
</dbReference>
<evidence type="ECO:0000256" key="3">
    <source>
        <dbReference type="SAM" id="Phobius"/>
    </source>
</evidence>
<keyword evidence="3" id="KW-0812">Transmembrane</keyword>
<dbReference type="PROSITE" id="PS50853">
    <property type="entry name" value="FN3"/>
    <property type="match status" value="7"/>
</dbReference>
<gene>
    <name evidence="7" type="primary">LOC100374104</name>
</gene>
<feature type="domain" description="Protein kinase" evidence="4">
    <location>
        <begin position="765"/>
        <end position="967"/>
    </location>
</feature>